<reference evidence="2 3" key="1">
    <citation type="submission" date="2023-03" db="EMBL/GenBank/DDBJ databases">
        <authorList>
            <person name="Mo P."/>
        </authorList>
    </citation>
    <scope>NUCLEOTIDE SEQUENCE [LARGE SCALE GENOMIC DNA]</scope>
    <source>
        <strain evidence="2 3">HUAS 5</strain>
    </source>
</reference>
<dbReference type="EMBL" id="CP121682">
    <property type="protein sequence ID" value="WGD39648.1"/>
    <property type="molecule type" value="Genomic_DNA"/>
</dbReference>
<organism evidence="2 3">
    <name type="scientific">Streptomyces cathayae</name>
    <dbReference type="NCBI Taxonomy" id="3031124"/>
    <lineage>
        <taxon>Bacteria</taxon>
        <taxon>Bacillati</taxon>
        <taxon>Actinomycetota</taxon>
        <taxon>Actinomycetes</taxon>
        <taxon>Kitasatosporales</taxon>
        <taxon>Streptomycetaceae</taxon>
        <taxon>Streptomyces</taxon>
    </lineage>
</organism>
<gene>
    <name evidence="2" type="ORF">PYS65_05580</name>
</gene>
<evidence type="ECO:0000313" key="3">
    <source>
        <dbReference type="Proteomes" id="UP001216440"/>
    </source>
</evidence>
<proteinExistence type="predicted"/>
<feature type="region of interest" description="Disordered" evidence="1">
    <location>
        <begin position="1"/>
        <end position="31"/>
    </location>
</feature>
<keyword evidence="3" id="KW-1185">Reference proteome</keyword>
<name>A0ABY8JW99_9ACTN</name>
<dbReference type="Proteomes" id="UP001216440">
    <property type="component" value="Chromosome"/>
</dbReference>
<accession>A0ABY8JW99</accession>
<evidence type="ECO:0000313" key="2">
    <source>
        <dbReference type="EMBL" id="WGD39648.1"/>
    </source>
</evidence>
<sequence>MSDDQVASSMRGSETARGLTAQGGVQGKTAGSQTLARGLLALEAIAGQ</sequence>
<evidence type="ECO:0000256" key="1">
    <source>
        <dbReference type="SAM" id="MobiDB-lite"/>
    </source>
</evidence>
<dbReference type="RefSeq" id="WP_279332663.1">
    <property type="nucleotide sequence ID" value="NZ_CP121682.1"/>
</dbReference>
<feature type="compositionally biased region" description="Polar residues" evidence="1">
    <location>
        <begin position="1"/>
        <end position="12"/>
    </location>
</feature>
<protein>
    <submittedName>
        <fullName evidence="2">Uncharacterized protein</fullName>
    </submittedName>
</protein>